<gene>
    <name evidence="1" type="ORF">IAQ69_03045</name>
</gene>
<protein>
    <submittedName>
        <fullName evidence="1">Uncharacterized protein</fullName>
    </submittedName>
</protein>
<organism evidence="1 2">
    <name type="scientific">Acinetobacter variabilis</name>
    <dbReference type="NCBI Taxonomy" id="70346"/>
    <lineage>
        <taxon>Bacteria</taxon>
        <taxon>Pseudomonadati</taxon>
        <taxon>Pseudomonadota</taxon>
        <taxon>Gammaproteobacteria</taxon>
        <taxon>Moraxellales</taxon>
        <taxon>Moraxellaceae</taxon>
        <taxon>Acinetobacter</taxon>
    </lineage>
</organism>
<dbReference type="EMBL" id="CP060811">
    <property type="protein sequence ID" value="QQN88677.1"/>
    <property type="molecule type" value="Genomic_DNA"/>
</dbReference>
<accession>A0A7T8AR36</accession>
<evidence type="ECO:0000313" key="2">
    <source>
        <dbReference type="Proteomes" id="UP000596079"/>
    </source>
</evidence>
<evidence type="ECO:0000313" key="1">
    <source>
        <dbReference type="EMBL" id="QQN88677.1"/>
    </source>
</evidence>
<sequence length="187" mass="21047">MPIILVLIGVIGLGVFWGYPQYQLMQLENEMRTNLKSGGFSSFVEQAKPVMQAMKLDFSVLDQYPHIRFYMRNTLYTGKDLPDGVTAMVKTMSCNSIDSFRTMESTARTALLNVLEEDQITFHVSVKNRFGAELATHQQKLSECPNFLQLKHYKEGDPFPPMPSLNNQVPSVAPAVSTSTQERAASY</sequence>
<proteinExistence type="predicted"/>
<dbReference type="AlphaFoldDB" id="A0A7T8AR36"/>
<dbReference type="RefSeq" id="WP_159123539.1">
    <property type="nucleotide sequence ID" value="NZ_CP060811.1"/>
</dbReference>
<name>A0A7T8AR36_9GAMM</name>
<dbReference type="Proteomes" id="UP000596079">
    <property type="component" value="Chromosome"/>
</dbReference>
<reference evidence="1 2" key="1">
    <citation type="submission" date="2020-08" db="EMBL/GenBank/DDBJ databases">
        <title>Emergence of ISAba1-mediated novel tet(X) in Acinetobacter variabilis from a chicken farm.</title>
        <authorList>
            <person name="Peng K."/>
            <person name="Li R."/>
        </authorList>
    </citation>
    <scope>NUCLEOTIDE SEQUENCE [LARGE SCALE GENOMIC DNA]</scope>
    <source>
        <strain evidence="1 2">XM9F202-2</strain>
    </source>
</reference>